<dbReference type="SUPFAM" id="SSF46955">
    <property type="entry name" value="Putative DNA-binding domain"/>
    <property type="match status" value="1"/>
</dbReference>
<feature type="domain" description="Helix-turn-helix" evidence="1">
    <location>
        <begin position="20"/>
        <end position="70"/>
    </location>
</feature>
<dbReference type="Gene3D" id="1.10.238.160">
    <property type="match status" value="1"/>
</dbReference>
<sequence length="72" mass="8450">MNSSQNINIGLDHTNAELRLLTIREVTDLLQISHVTLNRLSKKGDFPRPVRVSRQVRYKATEVRDWIQKNQH</sequence>
<evidence type="ECO:0000259" key="1">
    <source>
        <dbReference type="Pfam" id="PF12728"/>
    </source>
</evidence>
<dbReference type="InterPro" id="IPR009061">
    <property type="entry name" value="DNA-bd_dom_put_sf"/>
</dbReference>
<proteinExistence type="predicted"/>
<protein>
    <submittedName>
        <fullName evidence="2">Helix-turn-helix domain-containing protein</fullName>
    </submittedName>
</protein>
<gene>
    <name evidence="2" type="ORF">IL86_17345</name>
</gene>
<dbReference type="InterPro" id="IPR041657">
    <property type="entry name" value="HTH_17"/>
</dbReference>
<dbReference type="AlphaFoldDB" id="A0A3V8ME84"/>
<dbReference type="EMBL" id="AAGEHA010000015">
    <property type="protein sequence ID" value="EBM9624280.1"/>
    <property type="molecule type" value="Genomic_DNA"/>
</dbReference>
<dbReference type="Pfam" id="PF12728">
    <property type="entry name" value="HTH_17"/>
    <property type="match status" value="1"/>
</dbReference>
<evidence type="ECO:0000313" key="2">
    <source>
        <dbReference type="EMBL" id="EBM9624280.1"/>
    </source>
</evidence>
<organism evidence="2">
    <name type="scientific">Salmonella senftenberg</name>
    <dbReference type="NCBI Taxonomy" id="28150"/>
    <lineage>
        <taxon>Bacteria</taxon>
        <taxon>Pseudomonadati</taxon>
        <taxon>Pseudomonadota</taxon>
        <taxon>Gammaproteobacteria</taxon>
        <taxon>Enterobacterales</taxon>
        <taxon>Enterobacteriaceae</taxon>
        <taxon>Salmonella</taxon>
    </lineage>
</organism>
<reference evidence="2" key="1">
    <citation type="submission" date="2019-06" db="EMBL/GenBank/DDBJ databases">
        <authorList>
            <consortium name="GenomeTrakr network: Whole genome sequencing for foodborne pathogen traceback"/>
        </authorList>
    </citation>
    <scope>NUCLEOTIDE SEQUENCE</scope>
    <source>
        <strain evidence="2">NY-17539</strain>
    </source>
</reference>
<accession>A0A3V8ME84</accession>
<comment type="caution">
    <text evidence="2">The sequence shown here is derived from an EMBL/GenBank/DDBJ whole genome shotgun (WGS) entry which is preliminary data.</text>
</comment>
<dbReference type="RefSeq" id="WP_024132227.1">
    <property type="nucleotide sequence ID" value="NZ_CP051329.1"/>
</dbReference>
<name>A0A3V8ME84_SALSE</name>